<dbReference type="SUPFAM" id="SSF51126">
    <property type="entry name" value="Pectin lyase-like"/>
    <property type="match status" value="1"/>
</dbReference>
<reference evidence="2" key="1">
    <citation type="submission" date="2020-10" db="EMBL/GenBank/DDBJ databases">
        <authorList>
            <person name="Gilroy R."/>
        </authorList>
    </citation>
    <scope>NUCLEOTIDE SEQUENCE</scope>
    <source>
        <strain evidence="2">CHK181-108</strain>
    </source>
</reference>
<feature type="chain" id="PRO_5038843832" evidence="1">
    <location>
        <begin position="27"/>
        <end position="689"/>
    </location>
</feature>
<evidence type="ECO:0000313" key="2">
    <source>
        <dbReference type="EMBL" id="HIT86036.1"/>
    </source>
</evidence>
<keyword evidence="1" id="KW-0732">Signal</keyword>
<evidence type="ECO:0000313" key="3">
    <source>
        <dbReference type="Proteomes" id="UP000824165"/>
    </source>
</evidence>
<name>A0A9D1H4K5_9FIRM</name>
<dbReference type="AlphaFoldDB" id="A0A9D1H4K5"/>
<sequence>MKFKTKLVSVLAAVSMFAAFGVAANAEGETAGVAQIGDTTYPTIEAAIEAAGNGTYIKLISPIKDMGKIVVDKPVTIDGWGHQISGNSCFDITADGVTIQGMSFRDINDGDPNTSPEKSSGLSAIYASNLTGDLTIKTSVFVNIEYEAIQIVVKSDDANITISQNNFWPTDNAKAKRAVHIEPCDQSGNLWENYNYTAKINDNDFYIYGDDVTDAVLEIYSYEDNDKIDLSNNFFNHSVSACILKMTDVYGKWYNDGDAVYPRYTRTGNIEDEKNNVSYTPAAIALSTYYIEGEYDTLQAAINEAPADTTIRLTKDVTETVTIPEDKTVTLDLNGYTLKNAEADSETAKTSTHTITNNGTLTVIDSSADKSGTVDNVSHGRAAVYNNVGGTVTLNGGKYTRSEEAGNSENDGGNSYYVLENKGIMTINDANVYADGDYSSLVENGWYNGSEKDENDPPSTLTINGGTFSGGINTIKNDDWGILKITNGTFENMAQHALLNWNVTTISGGTFKVRSDYYTAANGYLDATMDKGELTITGGTFTTGVMVNSAGGSNAKKAAEGINISGGTFGADVSGYLADGCAISEKDENNKFTVINPTDDKGTVNSGTYRSAVENGAYEQLWIFNDVTIPETGDVSFKVTTSDTSLDEDDTTLKYETAAVEGNVTIGLIITGIPEDITVTAAPAANSVQ</sequence>
<dbReference type="EMBL" id="DVLU01000097">
    <property type="protein sequence ID" value="HIT86036.1"/>
    <property type="molecule type" value="Genomic_DNA"/>
</dbReference>
<proteinExistence type="predicted"/>
<gene>
    <name evidence="2" type="ORF">IAA60_09080</name>
</gene>
<protein>
    <submittedName>
        <fullName evidence="2">Uncharacterized protein</fullName>
    </submittedName>
</protein>
<accession>A0A9D1H4K5</accession>
<dbReference type="Proteomes" id="UP000824165">
    <property type="component" value="Unassembled WGS sequence"/>
</dbReference>
<evidence type="ECO:0000256" key="1">
    <source>
        <dbReference type="SAM" id="SignalP"/>
    </source>
</evidence>
<dbReference type="InterPro" id="IPR011050">
    <property type="entry name" value="Pectin_lyase_fold/virulence"/>
</dbReference>
<organism evidence="2 3">
    <name type="scientific">Candidatus Ornithomonoglobus intestinigallinarum</name>
    <dbReference type="NCBI Taxonomy" id="2840894"/>
    <lineage>
        <taxon>Bacteria</taxon>
        <taxon>Bacillati</taxon>
        <taxon>Bacillota</taxon>
        <taxon>Clostridia</taxon>
        <taxon>Candidatus Ornithomonoglobus</taxon>
    </lineage>
</organism>
<reference evidence="2" key="2">
    <citation type="journal article" date="2021" name="PeerJ">
        <title>Extensive microbial diversity within the chicken gut microbiome revealed by metagenomics and culture.</title>
        <authorList>
            <person name="Gilroy R."/>
            <person name="Ravi A."/>
            <person name="Getino M."/>
            <person name="Pursley I."/>
            <person name="Horton D.L."/>
            <person name="Alikhan N.F."/>
            <person name="Baker D."/>
            <person name="Gharbi K."/>
            <person name="Hall N."/>
            <person name="Watson M."/>
            <person name="Adriaenssens E.M."/>
            <person name="Foster-Nyarko E."/>
            <person name="Jarju S."/>
            <person name="Secka A."/>
            <person name="Antonio M."/>
            <person name="Oren A."/>
            <person name="Chaudhuri R.R."/>
            <person name="La Ragione R."/>
            <person name="Hildebrand F."/>
            <person name="Pallen M.J."/>
        </authorList>
    </citation>
    <scope>NUCLEOTIDE SEQUENCE</scope>
    <source>
        <strain evidence="2">CHK181-108</strain>
    </source>
</reference>
<comment type="caution">
    <text evidence="2">The sequence shown here is derived from an EMBL/GenBank/DDBJ whole genome shotgun (WGS) entry which is preliminary data.</text>
</comment>
<feature type="signal peptide" evidence="1">
    <location>
        <begin position="1"/>
        <end position="26"/>
    </location>
</feature>